<keyword evidence="2" id="KW-1185">Reference proteome</keyword>
<name>A0A9N8EF48_9STRA</name>
<dbReference type="EMBL" id="CAICTM010000907">
    <property type="protein sequence ID" value="CAB9518131.1"/>
    <property type="molecule type" value="Genomic_DNA"/>
</dbReference>
<comment type="caution">
    <text evidence="1">The sequence shown here is derived from an EMBL/GenBank/DDBJ whole genome shotgun (WGS) entry which is preliminary data.</text>
</comment>
<dbReference type="Proteomes" id="UP001153069">
    <property type="component" value="Unassembled WGS sequence"/>
</dbReference>
<proteinExistence type="predicted"/>
<evidence type="ECO:0000313" key="2">
    <source>
        <dbReference type="Proteomes" id="UP001153069"/>
    </source>
</evidence>
<dbReference type="AlphaFoldDB" id="A0A9N8EF48"/>
<protein>
    <submittedName>
        <fullName evidence="1">Uncharacterized protein</fullName>
    </submittedName>
</protein>
<gene>
    <name evidence="1" type="ORF">SEMRO_909_G218910.1</name>
</gene>
<evidence type="ECO:0000313" key="1">
    <source>
        <dbReference type="EMBL" id="CAB9518131.1"/>
    </source>
</evidence>
<sequence>MTCSNCTAVTPSNTFVASGSSQRSLQQEPVIGAELRVPLCRLLINTLDLTGCPACQVRRQHPEAQPHALRQEQPIMDINAVQAALQDVLDLIDGEEF</sequence>
<reference evidence="1" key="1">
    <citation type="submission" date="2020-06" db="EMBL/GenBank/DDBJ databases">
        <authorList>
            <consortium name="Plant Systems Biology data submission"/>
        </authorList>
    </citation>
    <scope>NUCLEOTIDE SEQUENCE</scope>
    <source>
        <strain evidence="1">D6</strain>
    </source>
</reference>
<organism evidence="1 2">
    <name type="scientific">Seminavis robusta</name>
    <dbReference type="NCBI Taxonomy" id="568900"/>
    <lineage>
        <taxon>Eukaryota</taxon>
        <taxon>Sar</taxon>
        <taxon>Stramenopiles</taxon>
        <taxon>Ochrophyta</taxon>
        <taxon>Bacillariophyta</taxon>
        <taxon>Bacillariophyceae</taxon>
        <taxon>Bacillariophycidae</taxon>
        <taxon>Naviculales</taxon>
        <taxon>Naviculaceae</taxon>
        <taxon>Seminavis</taxon>
    </lineage>
</organism>
<accession>A0A9N8EF48</accession>